<proteinExistence type="predicted"/>
<evidence type="ECO:0000256" key="1">
    <source>
        <dbReference type="SAM" id="MobiDB-lite"/>
    </source>
</evidence>
<protein>
    <submittedName>
        <fullName evidence="2">Uncharacterized protein</fullName>
    </submittedName>
</protein>
<sequence length="196" mass="21971">MRKNSEIEWRKSEHRERGTYRLDDGRGGRQNLCALFKWEKEKETRATPMGVTTDSGRDNHQISPHWSASLFLDISSNMLYALPAMARTALKHALARTHARPRLCEETALLGLDGGCQTEHAVEEGRRSAGREASWRPPPPQPPEPRRRAADHGHGPRTGAYVTAASSVQFVHHQPSACTTGLVSPWTRSRCGTWAW</sequence>
<evidence type="ECO:0000313" key="2">
    <source>
        <dbReference type="EnsemblPlants" id="AET5Gv20529500.12"/>
    </source>
</evidence>
<name>A0A453KVT8_AEGTS</name>
<reference evidence="3" key="1">
    <citation type="journal article" date="2014" name="Science">
        <title>Ancient hybridizations among the ancestral genomes of bread wheat.</title>
        <authorList>
            <consortium name="International Wheat Genome Sequencing Consortium,"/>
            <person name="Marcussen T."/>
            <person name="Sandve S.R."/>
            <person name="Heier L."/>
            <person name="Spannagl M."/>
            <person name="Pfeifer M."/>
            <person name="Jakobsen K.S."/>
            <person name="Wulff B.B."/>
            <person name="Steuernagel B."/>
            <person name="Mayer K.F."/>
            <person name="Olsen O.A."/>
        </authorList>
    </citation>
    <scope>NUCLEOTIDE SEQUENCE [LARGE SCALE GENOMIC DNA]</scope>
    <source>
        <strain evidence="3">cv. AL8/78</strain>
    </source>
</reference>
<dbReference type="Proteomes" id="UP000015105">
    <property type="component" value="Chromosome 5D"/>
</dbReference>
<dbReference type="Gramene" id="AET5Gv20529500.12">
    <property type="protein sequence ID" value="AET5Gv20529500.12"/>
    <property type="gene ID" value="AET5Gv20529500"/>
</dbReference>
<reference evidence="2" key="3">
    <citation type="journal article" date="2017" name="Nature">
        <title>Genome sequence of the progenitor of the wheat D genome Aegilops tauschii.</title>
        <authorList>
            <person name="Luo M.C."/>
            <person name="Gu Y.Q."/>
            <person name="Puiu D."/>
            <person name="Wang H."/>
            <person name="Twardziok S.O."/>
            <person name="Deal K.R."/>
            <person name="Huo N."/>
            <person name="Zhu T."/>
            <person name="Wang L."/>
            <person name="Wang Y."/>
            <person name="McGuire P.E."/>
            <person name="Liu S."/>
            <person name="Long H."/>
            <person name="Ramasamy R.K."/>
            <person name="Rodriguez J.C."/>
            <person name="Van S.L."/>
            <person name="Yuan L."/>
            <person name="Wang Z."/>
            <person name="Xia Z."/>
            <person name="Xiao L."/>
            <person name="Anderson O.D."/>
            <person name="Ouyang S."/>
            <person name="Liang Y."/>
            <person name="Zimin A.V."/>
            <person name="Pertea G."/>
            <person name="Qi P."/>
            <person name="Bennetzen J.L."/>
            <person name="Dai X."/>
            <person name="Dawson M.W."/>
            <person name="Muller H.G."/>
            <person name="Kugler K."/>
            <person name="Rivarola-Duarte L."/>
            <person name="Spannagl M."/>
            <person name="Mayer K.F.X."/>
            <person name="Lu F.H."/>
            <person name="Bevan M.W."/>
            <person name="Leroy P."/>
            <person name="Li P."/>
            <person name="You F.M."/>
            <person name="Sun Q."/>
            <person name="Liu Z."/>
            <person name="Lyons E."/>
            <person name="Wicker T."/>
            <person name="Salzberg S.L."/>
            <person name="Devos K.M."/>
            <person name="Dvorak J."/>
        </authorList>
    </citation>
    <scope>NUCLEOTIDE SEQUENCE [LARGE SCALE GENOMIC DNA]</scope>
    <source>
        <strain evidence="2">cv. AL8/78</strain>
    </source>
</reference>
<accession>A0A453KVT8</accession>
<reference evidence="2" key="5">
    <citation type="journal article" date="2021" name="G3 (Bethesda)">
        <title>Aegilops tauschii genome assembly Aet v5.0 features greater sequence contiguity and improved annotation.</title>
        <authorList>
            <person name="Wang L."/>
            <person name="Zhu T."/>
            <person name="Rodriguez J.C."/>
            <person name="Deal K.R."/>
            <person name="Dubcovsky J."/>
            <person name="McGuire P.E."/>
            <person name="Lux T."/>
            <person name="Spannagl M."/>
            <person name="Mayer K.F.X."/>
            <person name="Baldrich P."/>
            <person name="Meyers B.C."/>
            <person name="Huo N."/>
            <person name="Gu Y.Q."/>
            <person name="Zhou H."/>
            <person name="Devos K.M."/>
            <person name="Bennetzen J.L."/>
            <person name="Unver T."/>
            <person name="Budak H."/>
            <person name="Gulick P.J."/>
            <person name="Galiba G."/>
            <person name="Kalapos B."/>
            <person name="Nelson D.R."/>
            <person name="Li P."/>
            <person name="You F.M."/>
            <person name="Luo M.C."/>
            <person name="Dvorak J."/>
        </authorList>
    </citation>
    <scope>NUCLEOTIDE SEQUENCE [LARGE SCALE GENOMIC DNA]</scope>
    <source>
        <strain evidence="2">cv. AL8/78</strain>
    </source>
</reference>
<keyword evidence="3" id="KW-1185">Reference proteome</keyword>
<feature type="compositionally biased region" description="Basic and acidic residues" evidence="1">
    <location>
        <begin position="144"/>
        <end position="154"/>
    </location>
</feature>
<feature type="compositionally biased region" description="Basic and acidic residues" evidence="1">
    <location>
        <begin position="120"/>
        <end position="134"/>
    </location>
</feature>
<dbReference type="AlphaFoldDB" id="A0A453KVT8"/>
<feature type="region of interest" description="Disordered" evidence="1">
    <location>
        <begin position="120"/>
        <end position="159"/>
    </location>
</feature>
<evidence type="ECO:0000313" key="3">
    <source>
        <dbReference type="Proteomes" id="UP000015105"/>
    </source>
</evidence>
<dbReference type="EnsemblPlants" id="AET5Gv20529500.12">
    <property type="protein sequence ID" value="AET5Gv20529500.12"/>
    <property type="gene ID" value="AET5Gv20529500"/>
</dbReference>
<reference evidence="3" key="2">
    <citation type="journal article" date="2017" name="Nat. Plants">
        <title>The Aegilops tauschii genome reveals multiple impacts of transposons.</title>
        <authorList>
            <person name="Zhao G."/>
            <person name="Zou C."/>
            <person name="Li K."/>
            <person name="Wang K."/>
            <person name="Li T."/>
            <person name="Gao L."/>
            <person name="Zhang X."/>
            <person name="Wang H."/>
            <person name="Yang Z."/>
            <person name="Liu X."/>
            <person name="Jiang W."/>
            <person name="Mao L."/>
            <person name="Kong X."/>
            <person name="Jiao Y."/>
            <person name="Jia J."/>
        </authorList>
    </citation>
    <scope>NUCLEOTIDE SEQUENCE [LARGE SCALE GENOMIC DNA]</scope>
    <source>
        <strain evidence="3">cv. AL8/78</strain>
    </source>
</reference>
<reference evidence="2" key="4">
    <citation type="submission" date="2019-03" db="UniProtKB">
        <authorList>
            <consortium name="EnsemblPlants"/>
        </authorList>
    </citation>
    <scope>IDENTIFICATION</scope>
</reference>
<organism evidence="2 3">
    <name type="scientific">Aegilops tauschii subsp. strangulata</name>
    <name type="common">Goatgrass</name>
    <dbReference type="NCBI Taxonomy" id="200361"/>
    <lineage>
        <taxon>Eukaryota</taxon>
        <taxon>Viridiplantae</taxon>
        <taxon>Streptophyta</taxon>
        <taxon>Embryophyta</taxon>
        <taxon>Tracheophyta</taxon>
        <taxon>Spermatophyta</taxon>
        <taxon>Magnoliopsida</taxon>
        <taxon>Liliopsida</taxon>
        <taxon>Poales</taxon>
        <taxon>Poaceae</taxon>
        <taxon>BOP clade</taxon>
        <taxon>Pooideae</taxon>
        <taxon>Triticodae</taxon>
        <taxon>Triticeae</taxon>
        <taxon>Triticinae</taxon>
        <taxon>Aegilops</taxon>
    </lineage>
</organism>